<dbReference type="InterPro" id="IPR005471">
    <property type="entry name" value="Tscrpt_reg_IclR_N"/>
</dbReference>
<comment type="caution">
    <text evidence="4">The sequence shown here is derived from an EMBL/GenBank/DDBJ whole genome shotgun (WGS) entry which is preliminary data.</text>
</comment>
<keyword evidence="5" id="KW-1185">Reference proteome</keyword>
<reference evidence="4 5" key="1">
    <citation type="submission" date="2017-07" db="EMBL/GenBank/DDBJ databases">
        <title>The new phylogeny of genus Mycobacterium.</title>
        <authorList>
            <person name="Tortoli E."/>
            <person name="Trovato A."/>
            <person name="Cirillo D.M."/>
        </authorList>
    </citation>
    <scope>NUCLEOTIDE SEQUENCE [LARGE SCALE GENOMIC DNA]</scope>
    <source>
        <strain evidence="4 5">ATCC 33027</strain>
    </source>
</reference>
<dbReference type="Gene3D" id="3.30.450.40">
    <property type="match status" value="1"/>
</dbReference>
<sequence>MTTKVDPAESQRQGISPPTERVVAVVELLGANPDGQFTLAEICRRLQISRATGHVILTTLAAHDWVTRDPVTAAYSWGPAIASLANPTDTHRCRDDLQALAAATGTQVHLSRRQGQTLVIDQTAGNCSTGPRIGPGLRTPLVAPFGREYVAWAAPDVQRAWLEAIGQPSPALRRRMTSILREIRTRGFAVERLTTEYLRVYTALRALTGDGEVDAITAQLARAFADLTVIDVLPDELGAKASHNVAIISAPITDATGAVTMSVTAAVFTTVDSARIRMLGQQVSRTAHNIEARIAGYPPAAP</sequence>
<dbReference type="PANTHER" id="PTHR30136">
    <property type="entry name" value="HELIX-TURN-HELIX TRANSCRIPTIONAL REGULATOR, ICLR FAMILY"/>
    <property type="match status" value="1"/>
</dbReference>
<dbReference type="Proteomes" id="UP000216063">
    <property type="component" value="Unassembled WGS sequence"/>
</dbReference>
<dbReference type="SUPFAM" id="SSF46785">
    <property type="entry name" value="Winged helix' DNA-binding domain"/>
    <property type="match status" value="1"/>
</dbReference>
<evidence type="ECO:0000259" key="3">
    <source>
        <dbReference type="PROSITE" id="PS51077"/>
    </source>
</evidence>
<dbReference type="InterPro" id="IPR036390">
    <property type="entry name" value="WH_DNA-bd_sf"/>
</dbReference>
<dbReference type="SMART" id="SM00346">
    <property type="entry name" value="HTH_ICLR"/>
    <property type="match status" value="1"/>
</dbReference>
<name>A0A255DW68_9MYCO</name>
<evidence type="ECO:0000256" key="1">
    <source>
        <dbReference type="ARBA" id="ARBA00023015"/>
    </source>
</evidence>
<dbReference type="OrthoDB" id="4775040at2"/>
<dbReference type="GO" id="GO:0003677">
    <property type="term" value="F:DNA binding"/>
    <property type="evidence" value="ECO:0007669"/>
    <property type="project" value="InterPro"/>
</dbReference>
<gene>
    <name evidence="4" type="ORF">CG716_01945</name>
</gene>
<organism evidence="4 5">
    <name type="scientific">Mycolicibacterium sphagni</name>
    <dbReference type="NCBI Taxonomy" id="1786"/>
    <lineage>
        <taxon>Bacteria</taxon>
        <taxon>Bacillati</taxon>
        <taxon>Actinomycetota</taxon>
        <taxon>Actinomycetes</taxon>
        <taxon>Mycobacteriales</taxon>
        <taxon>Mycobacteriaceae</taxon>
        <taxon>Mycolicibacterium</taxon>
    </lineage>
</organism>
<dbReference type="GO" id="GO:0045892">
    <property type="term" value="P:negative regulation of DNA-templated transcription"/>
    <property type="evidence" value="ECO:0007669"/>
    <property type="project" value="TreeGrafter"/>
</dbReference>
<evidence type="ECO:0000313" key="5">
    <source>
        <dbReference type="Proteomes" id="UP000216063"/>
    </source>
</evidence>
<dbReference type="Pfam" id="PF09339">
    <property type="entry name" value="HTH_IclR"/>
    <property type="match status" value="1"/>
</dbReference>
<keyword evidence="1" id="KW-0805">Transcription regulation</keyword>
<keyword evidence="2" id="KW-0804">Transcription</keyword>
<evidence type="ECO:0000313" key="4">
    <source>
        <dbReference type="EMBL" id="OYN82981.1"/>
    </source>
</evidence>
<dbReference type="SUPFAM" id="SSF55781">
    <property type="entry name" value="GAF domain-like"/>
    <property type="match status" value="1"/>
</dbReference>
<dbReference type="InterPro" id="IPR029016">
    <property type="entry name" value="GAF-like_dom_sf"/>
</dbReference>
<dbReference type="PANTHER" id="PTHR30136:SF35">
    <property type="entry name" value="HTH-TYPE TRANSCRIPTIONAL REGULATOR RV1719"/>
    <property type="match status" value="1"/>
</dbReference>
<protein>
    <submittedName>
        <fullName evidence="4">IclR family transcriptional regulator</fullName>
    </submittedName>
</protein>
<dbReference type="EMBL" id="NOZR01000001">
    <property type="protein sequence ID" value="OYN82981.1"/>
    <property type="molecule type" value="Genomic_DNA"/>
</dbReference>
<feature type="domain" description="HTH iclR-type" evidence="3">
    <location>
        <begin position="16"/>
        <end position="79"/>
    </location>
</feature>
<dbReference type="RefSeq" id="WP_094475852.1">
    <property type="nucleotide sequence ID" value="NZ_NOZR01000001.1"/>
</dbReference>
<dbReference type="AlphaFoldDB" id="A0A255DW68"/>
<dbReference type="Gene3D" id="1.10.10.10">
    <property type="entry name" value="Winged helix-like DNA-binding domain superfamily/Winged helix DNA-binding domain"/>
    <property type="match status" value="1"/>
</dbReference>
<dbReference type="InterPro" id="IPR050707">
    <property type="entry name" value="HTH_MetabolicPath_Reg"/>
</dbReference>
<proteinExistence type="predicted"/>
<evidence type="ECO:0000256" key="2">
    <source>
        <dbReference type="ARBA" id="ARBA00023163"/>
    </source>
</evidence>
<dbReference type="PROSITE" id="PS51077">
    <property type="entry name" value="HTH_ICLR"/>
    <property type="match status" value="1"/>
</dbReference>
<accession>A0A255DW68</accession>
<dbReference type="GO" id="GO:0003700">
    <property type="term" value="F:DNA-binding transcription factor activity"/>
    <property type="evidence" value="ECO:0007669"/>
    <property type="project" value="TreeGrafter"/>
</dbReference>
<dbReference type="InterPro" id="IPR036388">
    <property type="entry name" value="WH-like_DNA-bd_sf"/>
</dbReference>